<name>A0A392VTU7_9FABA</name>
<dbReference type="EMBL" id="LXQA011257918">
    <property type="protein sequence ID" value="MCI90913.1"/>
    <property type="molecule type" value="Genomic_DNA"/>
</dbReference>
<comment type="caution">
    <text evidence="1">The sequence shown here is derived from an EMBL/GenBank/DDBJ whole genome shotgun (WGS) entry which is preliminary data.</text>
</comment>
<proteinExistence type="predicted"/>
<evidence type="ECO:0000313" key="1">
    <source>
        <dbReference type="EMBL" id="MCI90913.1"/>
    </source>
</evidence>
<organism evidence="1 2">
    <name type="scientific">Trifolium medium</name>
    <dbReference type="NCBI Taxonomy" id="97028"/>
    <lineage>
        <taxon>Eukaryota</taxon>
        <taxon>Viridiplantae</taxon>
        <taxon>Streptophyta</taxon>
        <taxon>Embryophyta</taxon>
        <taxon>Tracheophyta</taxon>
        <taxon>Spermatophyta</taxon>
        <taxon>Magnoliopsida</taxon>
        <taxon>eudicotyledons</taxon>
        <taxon>Gunneridae</taxon>
        <taxon>Pentapetalae</taxon>
        <taxon>rosids</taxon>
        <taxon>fabids</taxon>
        <taxon>Fabales</taxon>
        <taxon>Fabaceae</taxon>
        <taxon>Papilionoideae</taxon>
        <taxon>50 kb inversion clade</taxon>
        <taxon>NPAAA clade</taxon>
        <taxon>Hologalegina</taxon>
        <taxon>IRL clade</taxon>
        <taxon>Trifolieae</taxon>
        <taxon>Trifolium</taxon>
    </lineage>
</organism>
<evidence type="ECO:0000313" key="2">
    <source>
        <dbReference type="Proteomes" id="UP000265520"/>
    </source>
</evidence>
<sequence length="43" mass="4547">CLKYGPGAGRNFMSRRAQCFGQMGLLHLKPARGAARPARGAAC</sequence>
<keyword evidence="2" id="KW-1185">Reference proteome</keyword>
<dbReference type="Proteomes" id="UP000265520">
    <property type="component" value="Unassembled WGS sequence"/>
</dbReference>
<reference evidence="1 2" key="1">
    <citation type="journal article" date="2018" name="Front. Plant Sci.">
        <title>Red Clover (Trifolium pratense) and Zigzag Clover (T. medium) - A Picture of Genomic Similarities and Differences.</title>
        <authorList>
            <person name="Dluhosova J."/>
            <person name="Istvanek J."/>
            <person name="Nedelnik J."/>
            <person name="Repkova J."/>
        </authorList>
    </citation>
    <scope>NUCLEOTIDE SEQUENCE [LARGE SCALE GENOMIC DNA]</scope>
    <source>
        <strain evidence="2">cv. 10/8</strain>
        <tissue evidence="1">Leaf</tissue>
    </source>
</reference>
<dbReference type="AlphaFoldDB" id="A0A392VTU7"/>
<feature type="non-terminal residue" evidence="1">
    <location>
        <position position="1"/>
    </location>
</feature>
<accession>A0A392VTU7</accession>
<protein>
    <submittedName>
        <fullName evidence="1">Uncharacterized protein</fullName>
    </submittedName>
</protein>